<feature type="transmembrane region" description="Helical" evidence="10">
    <location>
        <begin position="210"/>
        <end position="230"/>
    </location>
</feature>
<keyword evidence="6 10" id="KW-0812">Transmembrane</keyword>
<comment type="subcellular location">
    <subcellularLocation>
        <location evidence="1 10">Endoplasmic reticulum membrane</location>
        <topology evidence="1 10">Multi-pass membrane protein</topology>
    </subcellularLocation>
</comment>
<evidence type="ECO:0000256" key="10">
    <source>
        <dbReference type="RuleBase" id="RU363075"/>
    </source>
</evidence>
<feature type="transmembrane region" description="Helical" evidence="10">
    <location>
        <begin position="386"/>
        <end position="410"/>
    </location>
</feature>
<comment type="similarity">
    <text evidence="3 10">Belongs to the glycosyltransferase 22 family.</text>
</comment>
<protein>
    <recommendedName>
        <fullName evidence="10">Mannosyltransferase</fullName>
        <ecNumber evidence="10">2.4.1.-</ecNumber>
    </recommendedName>
</protein>
<keyword evidence="8 10" id="KW-1133">Transmembrane helix</keyword>
<accession>A0A0C3BLD2</accession>
<feature type="transmembrane region" description="Helical" evidence="10">
    <location>
        <begin position="268"/>
        <end position="294"/>
    </location>
</feature>
<comment type="pathway">
    <text evidence="2">Protein modification; protein glycosylation.</text>
</comment>
<evidence type="ECO:0000256" key="6">
    <source>
        <dbReference type="ARBA" id="ARBA00022692"/>
    </source>
</evidence>
<feature type="transmembrane region" description="Helical" evidence="10">
    <location>
        <begin position="50"/>
        <end position="67"/>
    </location>
</feature>
<reference evidence="11 12" key="1">
    <citation type="submission" date="2014-04" db="EMBL/GenBank/DDBJ databases">
        <authorList>
            <consortium name="DOE Joint Genome Institute"/>
            <person name="Kuo A."/>
            <person name="Zuccaro A."/>
            <person name="Kohler A."/>
            <person name="Nagy L.G."/>
            <person name="Floudas D."/>
            <person name="Copeland A."/>
            <person name="Barry K.W."/>
            <person name="Cichocki N."/>
            <person name="Veneault-Fourrey C."/>
            <person name="LaButti K."/>
            <person name="Lindquist E.A."/>
            <person name="Lipzen A."/>
            <person name="Lundell T."/>
            <person name="Morin E."/>
            <person name="Murat C."/>
            <person name="Sun H."/>
            <person name="Tunlid A."/>
            <person name="Henrissat B."/>
            <person name="Grigoriev I.V."/>
            <person name="Hibbett D.S."/>
            <person name="Martin F."/>
            <person name="Nordberg H.P."/>
            <person name="Cantor M.N."/>
            <person name="Hua S.X."/>
        </authorList>
    </citation>
    <scope>NUCLEOTIDE SEQUENCE [LARGE SCALE GENOMIC DNA]</scope>
    <source>
        <strain evidence="11 12">MAFF 305830</strain>
    </source>
</reference>
<dbReference type="EMBL" id="KN824280">
    <property type="protein sequence ID" value="KIM32271.1"/>
    <property type="molecule type" value="Genomic_DNA"/>
</dbReference>
<evidence type="ECO:0000256" key="9">
    <source>
        <dbReference type="ARBA" id="ARBA00023136"/>
    </source>
</evidence>
<dbReference type="OrthoDB" id="497541at2759"/>
<keyword evidence="4 10" id="KW-0328">Glycosyltransferase</keyword>
<evidence type="ECO:0000256" key="1">
    <source>
        <dbReference type="ARBA" id="ARBA00004477"/>
    </source>
</evidence>
<dbReference type="GO" id="GO:0006487">
    <property type="term" value="P:protein N-linked glycosylation"/>
    <property type="evidence" value="ECO:0007669"/>
    <property type="project" value="TreeGrafter"/>
</dbReference>
<dbReference type="UniPathway" id="UPA00378"/>
<dbReference type="InterPro" id="IPR005599">
    <property type="entry name" value="GPI_mannosylTrfase"/>
</dbReference>
<evidence type="ECO:0000313" key="11">
    <source>
        <dbReference type="EMBL" id="KIM32271.1"/>
    </source>
</evidence>
<dbReference type="AlphaFoldDB" id="A0A0C3BLD2"/>
<feature type="transmembrane region" description="Helical" evidence="10">
    <location>
        <begin position="346"/>
        <end position="365"/>
    </location>
</feature>
<reference evidence="12" key="2">
    <citation type="submission" date="2015-01" db="EMBL/GenBank/DDBJ databases">
        <title>Evolutionary Origins and Diversification of the Mycorrhizal Mutualists.</title>
        <authorList>
            <consortium name="DOE Joint Genome Institute"/>
            <consortium name="Mycorrhizal Genomics Consortium"/>
            <person name="Kohler A."/>
            <person name="Kuo A."/>
            <person name="Nagy L.G."/>
            <person name="Floudas D."/>
            <person name="Copeland A."/>
            <person name="Barry K.W."/>
            <person name="Cichocki N."/>
            <person name="Veneault-Fourrey C."/>
            <person name="LaButti K."/>
            <person name="Lindquist E.A."/>
            <person name="Lipzen A."/>
            <person name="Lundell T."/>
            <person name="Morin E."/>
            <person name="Murat C."/>
            <person name="Riley R."/>
            <person name="Ohm R."/>
            <person name="Sun H."/>
            <person name="Tunlid A."/>
            <person name="Henrissat B."/>
            <person name="Grigoriev I.V."/>
            <person name="Hibbett D.S."/>
            <person name="Martin F."/>
        </authorList>
    </citation>
    <scope>NUCLEOTIDE SEQUENCE [LARGE SCALE GENOMIC DNA]</scope>
    <source>
        <strain evidence="12">MAFF 305830</strain>
    </source>
</reference>
<keyword evidence="9 10" id="KW-0472">Membrane</keyword>
<sequence length="625" mass="71426">MLVLVRFCAAMYSNISDCDEVYNFWEPLHYIFKGYGFQTWEVSPEYAIRSWAYIFLHYPFVIIGQLLSDRKRTAFFTVRAALGLISTLCEARLFRSVAESVSERVGIYLLIMLMTSAGMWSASTAFLPSTFAMYCNMLAFSFAVQPARSRTPNPSDARTLFATVIFGAGAIVGWPFSILASFPFVFEELFVRSGDKVAENAVGKWIADRWIRMVGCVFLTAFLFIPVIGIDSIAYGRFTSTTWNIISYNLFGGAERGPDLYGTEPWHFYLLNLILNFNALLPLALFSLPALLITHAVDYTRLGSRKHTEQESSPYFVLSIRLAPFYLWLLVLSLQAHKEERFMFPVYPLLCFNAAVTLYLMRGWLDAFFTKTVSQYAASQSSSMRILTLNVLLGSGVISFLRIAALFKYYHAPMDVAFHFEHTELPRLLNATGLLPPLPPIRNKRYDNEPRADMKLVRQFGLRLCIGKEWYRFPSHFFVPDGIDVKFIKSEFDGLLPQPFPPSVGSSAFWPWDGMRVVPEGLNDLNIENSAHYGDVSDCDYLFDLDFPTNPRSSAVEQRFAPQKGIWDTVHCEQFLDAANSPTLSRILWIPGRSWWTKNEYGNYCMLRNRKRAARRENEVGILYS</sequence>
<organism evidence="11 12">
    <name type="scientific">Serendipita vermifera MAFF 305830</name>
    <dbReference type="NCBI Taxonomy" id="933852"/>
    <lineage>
        <taxon>Eukaryota</taxon>
        <taxon>Fungi</taxon>
        <taxon>Dikarya</taxon>
        <taxon>Basidiomycota</taxon>
        <taxon>Agaricomycotina</taxon>
        <taxon>Agaricomycetes</taxon>
        <taxon>Sebacinales</taxon>
        <taxon>Serendipitaceae</taxon>
        <taxon>Serendipita</taxon>
    </lineage>
</organism>
<dbReference type="HOGENOM" id="CLU_018152_0_0_1"/>
<dbReference type="Proteomes" id="UP000054097">
    <property type="component" value="Unassembled WGS sequence"/>
</dbReference>
<dbReference type="PANTHER" id="PTHR22760">
    <property type="entry name" value="GLYCOSYLTRANSFERASE"/>
    <property type="match status" value="1"/>
</dbReference>
<keyword evidence="5 11" id="KW-0808">Transferase</keyword>
<evidence type="ECO:0000256" key="5">
    <source>
        <dbReference type="ARBA" id="ARBA00022679"/>
    </source>
</evidence>
<evidence type="ECO:0000256" key="8">
    <source>
        <dbReference type="ARBA" id="ARBA00022989"/>
    </source>
</evidence>
<feature type="transmembrane region" description="Helical" evidence="10">
    <location>
        <begin position="105"/>
        <end position="122"/>
    </location>
</feature>
<feature type="transmembrane region" description="Helical" evidence="10">
    <location>
        <begin position="160"/>
        <end position="186"/>
    </location>
</feature>
<feature type="transmembrane region" description="Helical" evidence="10">
    <location>
        <begin position="315"/>
        <end position="334"/>
    </location>
</feature>
<dbReference type="Pfam" id="PF03901">
    <property type="entry name" value="Glyco_transf_22"/>
    <property type="match status" value="1"/>
</dbReference>
<evidence type="ECO:0000256" key="4">
    <source>
        <dbReference type="ARBA" id="ARBA00022676"/>
    </source>
</evidence>
<gene>
    <name evidence="11" type="ORF">M408DRAFT_326894</name>
</gene>
<dbReference type="PANTHER" id="PTHR22760:SF2">
    <property type="entry name" value="ALPHA-1,2-MANNOSYLTRANSFERASE ALG9"/>
    <property type="match status" value="1"/>
</dbReference>
<name>A0A0C3BLD2_SERVB</name>
<evidence type="ECO:0000256" key="3">
    <source>
        <dbReference type="ARBA" id="ARBA00007063"/>
    </source>
</evidence>
<keyword evidence="12" id="KW-1185">Reference proteome</keyword>
<dbReference type="GO" id="GO:0000026">
    <property type="term" value="F:alpha-1,2-mannosyltransferase activity"/>
    <property type="evidence" value="ECO:0007669"/>
    <property type="project" value="TreeGrafter"/>
</dbReference>
<evidence type="ECO:0000256" key="2">
    <source>
        <dbReference type="ARBA" id="ARBA00004922"/>
    </source>
</evidence>
<keyword evidence="7 10" id="KW-0256">Endoplasmic reticulum</keyword>
<proteinExistence type="inferred from homology"/>
<dbReference type="EC" id="2.4.1.-" evidence="10"/>
<evidence type="ECO:0000313" key="12">
    <source>
        <dbReference type="Proteomes" id="UP000054097"/>
    </source>
</evidence>
<dbReference type="STRING" id="933852.A0A0C3BLD2"/>
<dbReference type="GO" id="GO:0005789">
    <property type="term" value="C:endoplasmic reticulum membrane"/>
    <property type="evidence" value="ECO:0007669"/>
    <property type="project" value="UniProtKB-SubCell"/>
</dbReference>
<evidence type="ECO:0000256" key="7">
    <source>
        <dbReference type="ARBA" id="ARBA00022824"/>
    </source>
</evidence>